<name>A0A2K3DPN9_CHLRE</name>
<dbReference type="GeneID" id="5720928"/>
<feature type="domain" description="Cation/H+ exchanger transmembrane" evidence="7">
    <location>
        <begin position="26"/>
        <end position="419"/>
    </location>
</feature>
<feature type="compositionally biased region" description="Low complexity" evidence="5">
    <location>
        <begin position="614"/>
        <end position="626"/>
    </location>
</feature>
<dbReference type="Proteomes" id="UP000006906">
    <property type="component" value="Chromosome 6"/>
</dbReference>
<dbReference type="GO" id="GO:0042391">
    <property type="term" value="P:regulation of membrane potential"/>
    <property type="evidence" value="ECO:0007669"/>
    <property type="project" value="InterPro"/>
</dbReference>
<accession>A0A2K3DPN9</accession>
<feature type="transmembrane region" description="Helical" evidence="6">
    <location>
        <begin position="38"/>
        <end position="60"/>
    </location>
</feature>
<dbReference type="InParanoid" id="A0A2K3DPN9"/>
<evidence type="ECO:0000256" key="4">
    <source>
        <dbReference type="ARBA" id="ARBA00023136"/>
    </source>
</evidence>
<feature type="transmembrane region" description="Helical" evidence="6">
    <location>
        <begin position="12"/>
        <end position="31"/>
    </location>
</feature>
<evidence type="ECO:0000256" key="1">
    <source>
        <dbReference type="ARBA" id="ARBA00004141"/>
    </source>
</evidence>
<feature type="transmembrane region" description="Helical" evidence="6">
    <location>
        <begin position="242"/>
        <end position="262"/>
    </location>
</feature>
<dbReference type="GO" id="GO:0015385">
    <property type="term" value="F:sodium:proton antiporter activity"/>
    <property type="evidence" value="ECO:0007669"/>
    <property type="project" value="InterPro"/>
</dbReference>
<dbReference type="Gramene" id="PNW82499">
    <property type="protein sequence ID" value="PNW82499"/>
    <property type="gene ID" value="CHLRE_06g281400v5"/>
</dbReference>
<feature type="transmembrane region" description="Helical" evidence="6">
    <location>
        <begin position="361"/>
        <end position="382"/>
    </location>
</feature>
<feature type="region of interest" description="Disordered" evidence="5">
    <location>
        <begin position="593"/>
        <end position="645"/>
    </location>
</feature>
<evidence type="ECO:0000256" key="2">
    <source>
        <dbReference type="ARBA" id="ARBA00022692"/>
    </source>
</evidence>
<dbReference type="EMBL" id="CM008967">
    <property type="protein sequence ID" value="PNW82499.1"/>
    <property type="molecule type" value="Genomic_DNA"/>
</dbReference>
<keyword evidence="9" id="KW-1185">Reference proteome</keyword>
<feature type="transmembrane region" description="Helical" evidence="6">
    <location>
        <begin position="108"/>
        <end position="130"/>
    </location>
</feature>
<dbReference type="OrthoDB" id="1936760at2759"/>
<dbReference type="InterPro" id="IPR004712">
    <property type="entry name" value="Na+/H+_antiporter_fungi"/>
</dbReference>
<feature type="transmembrane region" description="Helical" evidence="6">
    <location>
        <begin position="397"/>
        <end position="418"/>
    </location>
</feature>
<dbReference type="KEGG" id="cre:CHLRE_06g281400v5"/>
<evidence type="ECO:0000256" key="3">
    <source>
        <dbReference type="ARBA" id="ARBA00022989"/>
    </source>
</evidence>
<gene>
    <name evidence="8" type="ORF">CHLRE_06g281400v5</name>
</gene>
<evidence type="ECO:0000256" key="6">
    <source>
        <dbReference type="SAM" id="Phobius"/>
    </source>
</evidence>
<feature type="compositionally biased region" description="Polar residues" evidence="5">
    <location>
        <begin position="601"/>
        <end position="611"/>
    </location>
</feature>
<sequence length="645" mass="66678">MSEPLLVFDPQPVHILLLVFGLFTIVFATFGRVLKERLFLTEPLCATCIGIFIAAAAVGIETRLDPVHNESTRIVLLELTRLTIVVQVMTTALELPTGLVVRQWQALLLLLGPVLAAGWWLAMLLVWGIMDFEWKEACLIGACVTATDPVLAHAIVQGTFAETLLPGRLRDLMSAESAANDGFAYPFVMLPVLLLTQPATPHLAAEYLVTVWLWEIITGCVICGLIGFISGTILKWADRKGFVENTSLVGYSIVLALSVLGAGRCLNINEILGSFVAGVAFASALDARDRIAELQIQETADLLLGNLFFLAFGASIPWDSWGDVGFGAGQMVGVALAVLGLKRLPVLLAVYRLMPSGLHTVAEAAHFGWFGPVGVAAFFYALEVIEKVGGDTGERCYVLLTWIIFVSIIIHGVSGVPFTKLLSPGMDLSEEHAREAAAKAAAAEAAEAAAAAADGGVIKELAASGDSSSGGEVALQVHHLAAAGAGAAAAATAARSGVAKAAGGVRAWFGRLAAAVGCCGEGGPAPAAADTHGLRAAGTAGGVGGSSRYAMYASPSLRAAGAAGGTARVSFAPRRYHQLATASVPLPAAAAAGGAVGNGSMHRNGSQQRATGRQAAVPQQVVADAEAPPPRQPLCGEAEMVSARA</sequence>
<dbReference type="STRING" id="3055.A0A2K3DPN9"/>
<reference evidence="8 9" key="1">
    <citation type="journal article" date="2007" name="Science">
        <title>The Chlamydomonas genome reveals the evolution of key animal and plant functions.</title>
        <authorList>
            <person name="Merchant S.S."/>
            <person name="Prochnik S.E."/>
            <person name="Vallon O."/>
            <person name="Harris E.H."/>
            <person name="Karpowicz S.J."/>
            <person name="Witman G.B."/>
            <person name="Terry A."/>
            <person name="Salamov A."/>
            <person name="Fritz-Laylin L.K."/>
            <person name="Marechal-Drouard L."/>
            <person name="Marshall W.F."/>
            <person name="Qu L.H."/>
            <person name="Nelson D.R."/>
            <person name="Sanderfoot A.A."/>
            <person name="Spalding M.H."/>
            <person name="Kapitonov V.V."/>
            <person name="Ren Q."/>
            <person name="Ferris P."/>
            <person name="Lindquist E."/>
            <person name="Shapiro H."/>
            <person name="Lucas S.M."/>
            <person name="Grimwood J."/>
            <person name="Schmutz J."/>
            <person name="Cardol P."/>
            <person name="Cerutti H."/>
            <person name="Chanfreau G."/>
            <person name="Chen C.L."/>
            <person name="Cognat V."/>
            <person name="Croft M.T."/>
            <person name="Dent R."/>
            <person name="Dutcher S."/>
            <person name="Fernandez E."/>
            <person name="Fukuzawa H."/>
            <person name="Gonzalez-Ballester D."/>
            <person name="Gonzalez-Halphen D."/>
            <person name="Hallmann A."/>
            <person name="Hanikenne M."/>
            <person name="Hippler M."/>
            <person name="Inwood W."/>
            <person name="Jabbari K."/>
            <person name="Kalanon M."/>
            <person name="Kuras R."/>
            <person name="Lefebvre P.A."/>
            <person name="Lemaire S.D."/>
            <person name="Lobanov A.V."/>
            <person name="Lohr M."/>
            <person name="Manuell A."/>
            <person name="Meier I."/>
            <person name="Mets L."/>
            <person name="Mittag M."/>
            <person name="Mittelmeier T."/>
            <person name="Moroney J.V."/>
            <person name="Moseley J."/>
            <person name="Napoli C."/>
            <person name="Nedelcu A.M."/>
            <person name="Niyogi K."/>
            <person name="Novoselov S.V."/>
            <person name="Paulsen I.T."/>
            <person name="Pazour G."/>
            <person name="Purton S."/>
            <person name="Ral J.P."/>
            <person name="Riano-Pachon D.M."/>
            <person name="Riekhof W."/>
            <person name="Rymarquis L."/>
            <person name="Schroda M."/>
            <person name="Stern D."/>
            <person name="Umen J."/>
            <person name="Willows R."/>
            <person name="Wilson N."/>
            <person name="Zimmer S.L."/>
            <person name="Allmer J."/>
            <person name="Balk J."/>
            <person name="Bisova K."/>
            <person name="Chen C.J."/>
            <person name="Elias M."/>
            <person name="Gendler K."/>
            <person name="Hauser C."/>
            <person name="Lamb M.R."/>
            <person name="Ledford H."/>
            <person name="Long J.C."/>
            <person name="Minagawa J."/>
            <person name="Page M.D."/>
            <person name="Pan J."/>
            <person name="Pootakham W."/>
            <person name="Roje S."/>
            <person name="Rose A."/>
            <person name="Stahlberg E."/>
            <person name="Terauchi A.M."/>
            <person name="Yang P."/>
            <person name="Ball S."/>
            <person name="Bowler C."/>
            <person name="Dieckmann C.L."/>
            <person name="Gladyshev V.N."/>
            <person name="Green P."/>
            <person name="Jorgensen R."/>
            <person name="Mayfield S."/>
            <person name="Mueller-Roeber B."/>
            <person name="Rajamani S."/>
            <person name="Sayre R.T."/>
            <person name="Brokstein P."/>
            <person name="Dubchak I."/>
            <person name="Goodstein D."/>
            <person name="Hornick L."/>
            <person name="Huang Y.W."/>
            <person name="Jhaveri J."/>
            <person name="Luo Y."/>
            <person name="Martinez D."/>
            <person name="Ngau W.C."/>
            <person name="Otillar B."/>
            <person name="Poliakov A."/>
            <person name="Porter A."/>
            <person name="Szajkowski L."/>
            <person name="Werner G."/>
            <person name="Zhou K."/>
            <person name="Grigoriev I.V."/>
            <person name="Rokhsar D.S."/>
            <person name="Grossman A.R."/>
        </authorList>
    </citation>
    <scope>NUCLEOTIDE SEQUENCE [LARGE SCALE GENOMIC DNA]</scope>
    <source>
        <strain evidence="9">CC-503</strain>
    </source>
</reference>
<keyword evidence="3 6" id="KW-1133">Transmembrane helix</keyword>
<dbReference type="RefSeq" id="XP_042923973.1">
    <property type="nucleotide sequence ID" value="XM_043063267.1"/>
</dbReference>
<dbReference type="ExpressionAtlas" id="A0A2K3DPN9">
    <property type="expression patterns" value="baseline and differential"/>
</dbReference>
<keyword evidence="4 6" id="KW-0472">Membrane</keyword>
<proteinExistence type="predicted"/>
<dbReference type="Pfam" id="PF00999">
    <property type="entry name" value="Na_H_Exchanger"/>
    <property type="match status" value="1"/>
</dbReference>
<dbReference type="GO" id="GO:0036376">
    <property type="term" value="P:sodium ion export across plasma membrane"/>
    <property type="evidence" value="ECO:0007669"/>
    <property type="project" value="InterPro"/>
</dbReference>
<dbReference type="InterPro" id="IPR006153">
    <property type="entry name" value="Cation/H_exchanger_TM"/>
</dbReference>
<dbReference type="AlphaFoldDB" id="A0A2K3DPN9"/>
<evidence type="ECO:0000313" key="9">
    <source>
        <dbReference type="Proteomes" id="UP000006906"/>
    </source>
</evidence>
<dbReference type="PANTHER" id="PTHR31382">
    <property type="entry name" value="NA(+)/H(+) ANTIPORTER"/>
    <property type="match status" value="1"/>
</dbReference>
<feature type="transmembrane region" description="Helical" evidence="6">
    <location>
        <begin position="211"/>
        <end position="230"/>
    </location>
</feature>
<protein>
    <recommendedName>
        <fullName evidence="7">Cation/H+ exchanger transmembrane domain-containing protein</fullName>
    </recommendedName>
</protein>
<feature type="transmembrane region" description="Helical" evidence="6">
    <location>
        <begin position="80"/>
        <end position="101"/>
    </location>
</feature>
<dbReference type="PANTHER" id="PTHR31382:SF1">
    <property type="entry name" value="SODIUM ION_PROTON EXCHANGER (EUROFUNG)"/>
    <property type="match status" value="1"/>
</dbReference>
<evidence type="ECO:0000259" key="7">
    <source>
        <dbReference type="Pfam" id="PF00999"/>
    </source>
</evidence>
<organism evidence="8 9">
    <name type="scientific">Chlamydomonas reinhardtii</name>
    <name type="common">Chlamydomonas smithii</name>
    <dbReference type="NCBI Taxonomy" id="3055"/>
    <lineage>
        <taxon>Eukaryota</taxon>
        <taxon>Viridiplantae</taxon>
        <taxon>Chlorophyta</taxon>
        <taxon>core chlorophytes</taxon>
        <taxon>Chlorophyceae</taxon>
        <taxon>CS clade</taxon>
        <taxon>Chlamydomonadales</taxon>
        <taxon>Chlamydomonadaceae</taxon>
        <taxon>Chlamydomonas</taxon>
    </lineage>
</organism>
<evidence type="ECO:0000313" key="8">
    <source>
        <dbReference type="EMBL" id="PNW82499.1"/>
    </source>
</evidence>
<dbReference type="GO" id="GO:0120029">
    <property type="term" value="P:proton export across plasma membrane"/>
    <property type="evidence" value="ECO:0007669"/>
    <property type="project" value="InterPro"/>
</dbReference>
<dbReference type="GO" id="GO:0005886">
    <property type="term" value="C:plasma membrane"/>
    <property type="evidence" value="ECO:0007669"/>
    <property type="project" value="InterPro"/>
</dbReference>
<comment type="subcellular location">
    <subcellularLocation>
        <location evidence="1">Membrane</location>
        <topology evidence="1">Multi-pass membrane protein</topology>
    </subcellularLocation>
</comment>
<keyword evidence="2 6" id="KW-0812">Transmembrane</keyword>
<feature type="transmembrane region" description="Helical" evidence="6">
    <location>
        <begin position="299"/>
        <end position="318"/>
    </location>
</feature>
<feature type="transmembrane region" description="Helical" evidence="6">
    <location>
        <begin position="268"/>
        <end position="287"/>
    </location>
</feature>
<evidence type="ECO:0000256" key="5">
    <source>
        <dbReference type="SAM" id="MobiDB-lite"/>
    </source>
</evidence>